<feature type="transmembrane region" description="Helical" evidence="19">
    <location>
        <begin position="59"/>
        <end position="79"/>
    </location>
</feature>
<gene>
    <name evidence="20" type="primary">sdhD</name>
    <name evidence="20" type="ORF">CWI78_01780</name>
</gene>
<evidence type="ECO:0000256" key="5">
    <source>
        <dbReference type="ARBA" id="ARBA00022448"/>
    </source>
</evidence>
<dbReference type="OrthoDB" id="5612767at2"/>
<reference evidence="21" key="1">
    <citation type="journal article" date="2018" name="Front. Microbiol.">
        <title>Genome-Based Analysis Reveals the Taxonomy and Diversity of the Family Idiomarinaceae.</title>
        <authorList>
            <person name="Liu Y."/>
            <person name="Lai Q."/>
            <person name="Shao Z."/>
        </authorList>
    </citation>
    <scope>NUCLEOTIDE SEQUENCE [LARGE SCALE GENOMIC DNA]</scope>
    <source>
        <strain evidence="21">R22</strain>
    </source>
</reference>
<evidence type="ECO:0000256" key="13">
    <source>
        <dbReference type="ARBA" id="ARBA00022989"/>
    </source>
</evidence>
<evidence type="ECO:0000256" key="19">
    <source>
        <dbReference type="SAM" id="Phobius"/>
    </source>
</evidence>
<comment type="cofactor">
    <cofactor evidence="18">
        <name>heme</name>
        <dbReference type="ChEBI" id="CHEBI:30413"/>
    </cofactor>
    <text evidence="18">The heme is bound between the two transmembrane subunits.</text>
</comment>
<keyword evidence="5 16" id="KW-0813">Transport</keyword>
<keyword evidence="21" id="KW-1185">Reference proteome</keyword>
<keyword evidence="11 18" id="KW-0479">Metal-binding</keyword>
<keyword evidence="15 16" id="KW-0472">Membrane</keyword>
<name>A0A432Z5N9_9GAMM</name>
<evidence type="ECO:0000256" key="7">
    <source>
        <dbReference type="ARBA" id="ARBA00022519"/>
    </source>
</evidence>
<keyword evidence="8 16" id="KW-0816">Tricarboxylic acid cycle</keyword>
<dbReference type="Pfam" id="PF01127">
    <property type="entry name" value="Sdh_cyt"/>
    <property type="match status" value="1"/>
</dbReference>
<comment type="subcellular location">
    <subcellularLocation>
        <location evidence="2 16">Cell inner membrane</location>
        <topology evidence="2 16">Multi-pass membrane protein</topology>
    </subcellularLocation>
</comment>
<dbReference type="GO" id="GO:0046872">
    <property type="term" value="F:metal ion binding"/>
    <property type="evidence" value="ECO:0007669"/>
    <property type="project" value="UniProtKB-KW"/>
</dbReference>
<dbReference type="SUPFAM" id="SSF81343">
    <property type="entry name" value="Fumarate reductase respiratory complex transmembrane subunits"/>
    <property type="match status" value="1"/>
</dbReference>
<keyword evidence="13 19" id="KW-1133">Transmembrane helix</keyword>
<dbReference type="GO" id="GO:0005886">
    <property type="term" value="C:plasma membrane"/>
    <property type="evidence" value="ECO:0007669"/>
    <property type="project" value="UniProtKB-SubCell"/>
</dbReference>
<dbReference type="InterPro" id="IPR034804">
    <property type="entry name" value="SQR/QFR_C/D"/>
</dbReference>
<keyword evidence="12 16" id="KW-0249">Electron transport</keyword>
<comment type="function">
    <text evidence="1 16">Membrane-anchoring subunit of succinate dehydrogenase (SDH).</text>
</comment>
<dbReference type="GO" id="GO:0017004">
    <property type="term" value="P:cytochrome complex assembly"/>
    <property type="evidence" value="ECO:0007669"/>
    <property type="project" value="TreeGrafter"/>
</dbReference>
<dbReference type="EMBL" id="PIQC01000001">
    <property type="protein sequence ID" value="RUO73197.1"/>
    <property type="molecule type" value="Genomic_DNA"/>
</dbReference>
<keyword evidence="6 16" id="KW-1003">Cell membrane</keyword>
<keyword evidence="7 16" id="KW-0997">Cell inner membrane</keyword>
<dbReference type="Proteomes" id="UP000288058">
    <property type="component" value="Unassembled WGS sequence"/>
</dbReference>
<evidence type="ECO:0000256" key="15">
    <source>
        <dbReference type="ARBA" id="ARBA00023136"/>
    </source>
</evidence>
<evidence type="ECO:0000313" key="20">
    <source>
        <dbReference type="EMBL" id="RUO73197.1"/>
    </source>
</evidence>
<dbReference type="PANTHER" id="PTHR38689">
    <property type="entry name" value="SUCCINATE DEHYDROGENASE HYDROPHOBIC MEMBRANE ANCHOR SUBUNIT"/>
    <property type="match status" value="1"/>
</dbReference>
<evidence type="ECO:0000256" key="17">
    <source>
        <dbReference type="PIRSR" id="PIRSR000169-1"/>
    </source>
</evidence>
<comment type="caution">
    <text evidence="20">The sequence shown here is derived from an EMBL/GenBank/DDBJ whole genome shotgun (WGS) entry which is preliminary data.</text>
</comment>
<organism evidence="20 21">
    <name type="scientific">Idiomarina ramblicola</name>
    <dbReference type="NCBI Taxonomy" id="263724"/>
    <lineage>
        <taxon>Bacteria</taxon>
        <taxon>Pseudomonadati</taxon>
        <taxon>Pseudomonadota</taxon>
        <taxon>Gammaproteobacteria</taxon>
        <taxon>Alteromonadales</taxon>
        <taxon>Idiomarinaceae</taxon>
        <taxon>Idiomarina</taxon>
    </lineage>
</organism>
<keyword evidence="14 18" id="KW-0408">Iron</keyword>
<evidence type="ECO:0000256" key="10">
    <source>
        <dbReference type="ARBA" id="ARBA00022692"/>
    </source>
</evidence>
<evidence type="ECO:0000256" key="11">
    <source>
        <dbReference type="ARBA" id="ARBA00022723"/>
    </source>
</evidence>
<dbReference type="InterPro" id="IPR000701">
    <property type="entry name" value="SuccDH_FuR_B_TM-su"/>
</dbReference>
<comment type="pathway">
    <text evidence="3 16">Carbohydrate metabolism; tricarboxylic acid cycle.</text>
</comment>
<evidence type="ECO:0000256" key="8">
    <source>
        <dbReference type="ARBA" id="ARBA00022532"/>
    </source>
</evidence>
<evidence type="ECO:0000256" key="9">
    <source>
        <dbReference type="ARBA" id="ARBA00022617"/>
    </source>
</evidence>
<dbReference type="PANTHER" id="PTHR38689:SF1">
    <property type="entry name" value="SUCCINATE DEHYDROGENASE HYDROPHOBIC MEMBRANE ANCHOR SUBUNIT"/>
    <property type="match status" value="1"/>
</dbReference>
<dbReference type="PIRSF" id="PIRSF000169">
    <property type="entry name" value="SDH_D"/>
    <property type="match status" value="1"/>
</dbReference>
<dbReference type="InterPro" id="IPR014312">
    <property type="entry name" value="Succ_DH_anchor"/>
</dbReference>
<sequence length="115" mass="12706">MVTAAATFGRSGTHDFILLRASAIVLVLYTLFMAGFFLSTPDVTYQVWNGLFANIWMKVFTMLALSAVLIHGWIGIWQVSTDYVKAAGLRAFIQLVFSVGLIAVWLTGLFVLWGV</sequence>
<feature type="transmembrane region" description="Helical" evidence="19">
    <location>
        <begin position="91"/>
        <end position="113"/>
    </location>
</feature>
<feature type="transmembrane region" description="Helical" evidence="19">
    <location>
        <begin position="17"/>
        <end position="39"/>
    </location>
</feature>
<dbReference type="GO" id="GO:0009055">
    <property type="term" value="F:electron transfer activity"/>
    <property type="evidence" value="ECO:0007669"/>
    <property type="project" value="TreeGrafter"/>
</dbReference>
<dbReference type="CDD" id="cd03494">
    <property type="entry name" value="SQR_TypeC_SdhD"/>
    <property type="match status" value="1"/>
</dbReference>
<evidence type="ECO:0000256" key="1">
    <source>
        <dbReference type="ARBA" id="ARBA00004050"/>
    </source>
</evidence>
<evidence type="ECO:0000256" key="4">
    <source>
        <dbReference type="ARBA" id="ARBA00019425"/>
    </source>
</evidence>
<feature type="binding site" description="axial binding residue" evidence="18">
    <location>
        <position position="71"/>
    </location>
    <ligand>
        <name>heme</name>
        <dbReference type="ChEBI" id="CHEBI:30413"/>
        <note>ligand shared with second transmembrane subunit</note>
    </ligand>
    <ligandPart>
        <name>Fe</name>
        <dbReference type="ChEBI" id="CHEBI:18248"/>
    </ligandPart>
</feature>
<keyword evidence="10 19" id="KW-0812">Transmembrane</keyword>
<evidence type="ECO:0000256" key="16">
    <source>
        <dbReference type="PIRNR" id="PIRNR000169"/>
    </source>
</evidence>
<dbReference type="AlphaFoldDB" id="A0A432Z5N9"/>
<dbReference type="UniPathway" id="UPA00223"/>
<accession>A0A432Z5N9</accession>
<evidence type="ECO:0000256" key="6">
    <source>
        <dbReference type="ARBA" id="ARBA00022475"/>
    </source>
</evidence>
<evidence type="ECO:0000256" key="2">
    <source>
        <dbReference type="ARBA" id="ARBA00004429"/>
    </source>
</evidence>
<evidence type="ECO:0000256" key="12">
    <source>
        <dbReference type="ARBA" id="ARBA00022982"/>
    </source>
</evidence>
<proteinExistence type="predicted"/>
<dbReference type="GO" id="GO:0006099">
    <property type="term" value="P:tricarboxylic acid cycle"/>
    <property type="evidence" value="ECO:0007669"/>
    <property type="project" value="UniProtKB-UniRule"/>
</dbReference>
<evidence type="ECO:0000256" key="3">
    <source>
        <dbReference type="ARBA" id="ARBA00005163"/>
    </source>
</evidence>
<protein>
    <recommendedName>
        <fullName evidence="4 16">Succinate dehydrogenase hydrophobic membrane anchor subunit</fullName>
    </recommendedName>
</protein>
<dbReference type="Gene3D" id="1.20.1300.10">
    <property type="entry name" value="Fumarate reductase/succinate dehydrogenase, transmembrane subunit"/>
    <property type="match status" value="1"/>
</dbReference>
<feature type="binding site" evidence="17">
    <location>
        <position position="83"/>
    </location>
    <ligand>
        <name>a ubiquinone</name>
        <dbReference type="ChEBI" id="CHEBI:16389"/>
    </ligand>
</feature>
<evidence type="ECO:0000256" key="18">
    <source>
        <dbReference type="PIRSR" id="PIRSR000169-2"/>
    </source>
</evidence>
<evidence type="ECO:0000313" key="21">
    <source>
        <dbReference type="Proteomes" id="UP000288058"/>
    </source>
</evidence>
<evidence type="ECO:0000256" key="14">
    <source>
        <dbReference type="ARBA" id="ARBA00023004"/>
    </source>
</evidence>
<dbReference type="RefSeq" id="WP_126779678.1">
    <property type="nucleotide sequence ID" value="NZ_PIQC01000001.1"/>
</dbReference>
<dbReference type="NCBIfam" id="TIGR02968">
    <property type="entry name" value="succ_dehyd_anc"/>
    <property type="match status" value="1"/>
</dbReference>
<keyword evidence="9 18" id="KW-0349">Heme</keyword>
<dbReference type="GO" id="GO:0020037">
    <property type="term" value="F:heme binding"/>
    <property type="evidence" value="ECO:0007669"/>
    <property type="project" value="InterPro"/>
</dbReference>